<feature type="chain" id="PRO_5030666113" description="AB hydrolase-1 domain-containing protein" evidence="2">
    <location>
        <begin position="23"/>
        <end position="916"/>
    </location>
</feature>
<evidence type="ECO:0000256" key="2">
    <source>
        <dbReference type="SAM" id="SignalP"/>
    </source>
</evidence>
<dbReference type="PANTHER" id="PTHR47832:SF1">
    <property type="entry name" value="DNA PHOTOLYASE"/>
    <property type="match status" value="1"/>
</dbReference>
<gene>
    <name evidence="4" type="ORF">CDEB00056_LOCUS1498</name>
</gene>
<dbReference type="Gene3D" id="3.40.50.1820">
    <property type="entry name" value="alpha/beta hydrolase"/>
    <property type="match status" value="1"/>
</dbReference>
<dbReference type="AlphaFoldDB" id="A0A7S3V4N0"/>
<dbReference type="PANTHER" id="PTHR47832">
    <property type="entry name" value="DNA PHOTOLYASE"/>
    <property type="match status" value="1"/>
</dbReference>
<evidence type="ECO:0000313" key="4">
    <source>
        <dbReference type="EMBL" id="CAE0456657.1"/>
    </source>
</evidence>
<feature type="compositionally biased region" description="Polar residues" evidence="1">
    <location>
        <begin position="310"/>
        <end position="325"/>
    </location>
</feature>
<dbReference type="EMBL" id="HBIO01002069">
    <property type="protein sequence ID" value="CAE0456657.1"/>
    <property type="molecule type" value="Transcribed_RNA"/>
</dbReference>
<dbReference type="SUPFAM" id="SSF53474">
    <property type="entry name" value="alpha/beta-Hydrolases"/>
    <property type="match status" value="1"/>
</dbReference>
<accession>A0A7S3V4N0</accession>
<dbReference type="InterPro" id="IPR000073">
    <property type="entry name" value="AB_hydrolase_1"/>
</dbReference>
<protein>
    <recommendedName>
        <fullName evidence="3">AB hydrolase-1 domain-containing protein</fullName>
    </recommendedName>
</protein>
<sequence length="916" mass="99492">MRSSYQFLSLCVFLFAKEGAWSFSLSPSSIASTRHSTKHITRHITRPSLRHSLRYSYKSSELNAAVPVSQSSSPETTTSLEIVLFGIGDFRTVDHSGLNAAIKNTRSATASANDNSSSNTSSNSAVFPLVILDNKDTLKNVPMARTNTLDTAALLSSSIHSLDAKLSDLGMDLHVMTSDSDINVGGDNIDDQKTGVAELLKDALIEIKKEYPKVEKVTVHTCDLGKVDNQLGYGPYAHLNYLSADEDVHLDAISISISSDIIIDVEMQNWDCNLRSGAWEDVKANTDSFPETFIEYKKKYNMDAEAEASGTHQVSPIDDTSSGSGVVNADASGDSNFEKASVKALMKVPTLKEITELLCTAVDYDFNDEAIQTKLKDEQNTGLYATHWGGLDIETTFTEDCVLKASNIFLGKEGEDEGDEALTNTLKWWCQKGNNPDGKILRNKRSLEHAAMDRIMNGGDYDATNVKTQNLIEGEILTRYLAAPLLFGMISPRYLWNQANAVANTKEVSLLESVLPSILKQRRTIEVMKTIVEGREWHRLFAAKKILIGNGVEGDLNVGYWRWHGFLCRYVSKSLNKGVKSDGVKSGITLVHGFGASGSQWSKAINELEKSIESDEEIEALAPDLIGFGQCEKPPITYTQYMWESYTAAFTKDIALGKFNWSNFVIGGNSIGGYTAMSASADDFVVNDASKECFSASGASGSQSCKGLVLMNSAGKVFKEGEVEVFETECGAMTIGEATARDLLGQTSPPSRKIANIGGEGLLWYLRPRIQSTCINLYPTNPDAVDNNLCNGILRDSLDPGAINVMISGSKLPPPRTANELLGADFGSSKSSKSNSSKYEEGMFNGPVLVAQGLLDPLNDAKGRAEMLGNLRSGIVVDPINAGHCPHDELPSSIAKSVSKWMVETVSSTAEPISQI</sequence>
<dbReference type="Pfam" id="PF12697">
    <property type="entry name" value="Abhydrolase_6"/>
    <property type="match status" value="1"/>
</dbReference>
<feature type="signal peptide" evidence="2">
    <location>
        <begin position="1"/>
        <end position="22"/>
    </location>
</feature>
<keyword evidence="2" id="KW-0732">Signal</keyword>
<proteinExistence type="predicted"/>
<dbReference type="InterPro" id="IPR014729">
    <property type="entry name" value="Rossmann-like_a/b/a_fold"/>
</dbReference>
<evidence type="ECO:0000256" key="1">
    <source>
        <dbReference type="SAM" id="MobiDB-lite"/>
    </source>
</evidence>
<evidence type="ECO:0000259" key="3">
    <source>
        <dbReference type="Pfam" id="PF12697"/>
    </source>
</evidence>
<feature type="region of interest" description="Disordered" evidence="1">
    <location>
        <begin position="307"/>
        <end position="329"/>
    </location>
</feature>
<feature type="domain" description="AB hydrolase-1" evidence="3">
    <location>
        <begin position="590"/>
        <end position="733"/>
    </location>
</feature>
<reference evidence="4" key="1">
    <citation type="submission" date="2021-01" db="EMBL/GenBank/DDBJ databases">
        <authorList>
            <person name="Corre E."/>
            <person name="Pelletier E."/>
            <person name="Niang G."/>
            <person name="Scheremetjew M."/>
            <person name="Finn R."/>
            <person name="Kale V."/>
            <person name="Holt S."/>
            <person name="Cochrane G."/>
            <person name="Meng A."/>
            <person name="Brown T."/>
            <person name="Cohen L."/>
        </authorList>
    </citation>
    <scope>NUCLEOTIDE SEQUENCE</scope>
    <source>
        <strain evidence="4">MM31A-1</strain>
    </source>
</reference>
<name>A0A7S3V4N0_9STRA</name>
<dbReference type="InterPro" id="IPR029058">
    <property type="entry name" value="AB_hydrolase_fold"/>
</dbReference>
<dbReference type="Gene3D" id="3.40.50.620">
    <property type="entry name" value="HUPs"/>
    <property type="match status" value="1"/>
</dbReference>
<organism evidence="4">
    <name type="scientific">Chaetoceros debilis</name>
    <dbReference type="NCBI Taxonomy" id="122233"/>
    <lineage>
        <taxon>Eukaryota</taxon>
        <taxon>Sar</taxon>
        <taxon>Stramenopiles</taxon>
        <taxon>Ochrophyta</taxon>
        <taxon>Bacillariophyta</taxon>
        <taxon>Coscinodiscophyceae</taxon>
        <taxon>Chaetocerotophycidae</taxon>
        <taxon>Chaetocerotales</taxon>
        <taxon>Chaetocerotaceae</taxon>
        <taxon>Chaetoceros</taxon>
    </lineage>
</organism>